<feature type="transmembrane region" description="Helical" evidence="2">
    <location>
        <begin position="20"/>
        <end position="38"/>
    </location>
</feature>
<organism evidence="3 4">
    <name type="scientific">Campylobacter hominis (strain ATCC BAA-381 / DSM 21671 / CCUG 45161 / LMG 19568 / NCTC 13146 / CH001A)</name>
    <dbReference type="NCBI Taxonomy" id="360107"/>
    <lineage>
        <taxon>Bacteria</taxon>
        <taxon>Pseudomonadati</taxon>
        <taxon>Campylobacterota</taxon>
        <taxon>Epsilonproteobacteria</taxon>
        <taxon>Campylobacterales</taxon>
        <taxon>Campylobacteraceae</taxon>
        <taxon>Campylobacter</taxon>
    </lineage>
</organism>
<feature type="region of interest" description="Disordered" evidence="1">
    <location>
        <begin position="110"/>
        <end position="130"/>
    </location>
</feature>
<accession>A7I3H1</accession>
<keyword evidence="2" id="KW-0472">Membrane</keyword>
<dbReference type="Proteomes" id="UP000002407">
    <property type="component" value="Chromosome"/>
</dbReference>
<dbReference type="STRING" id="360107.CHAB381_1529"/>
<dbReference type="EMBL" id="CP000776">
    <property type="protein sequence ID" value="ABS51436.1"/>
    <property type="molecule type" value="Genomic_DNA"/>
</dbReference>
<dbReference type="RefSeq" id="WP_012109367.1">
    <property type="nucleotide sequence ID" value="NC_009714.1"/>
</dbReference>
<dbReference type="AlphaFoldDB" id="A7I3H1"/>
<proteinExistence type="predicted"/>
<name>A7I3H1_CAMHC</name>
<evidence type="ECO:0000256" key="1">
    <source>
        <dbReference type="SAM" id="MobiDB-lite"/>
    </source>
</evidence>
<evidence type="ECO:0000256" key="2">
    <source>
        <dbReference type="SAM" id="Phobius"/>
    </source>
</evidence>
<keyword evidence="4" id="KW-1185">Reference proteome</keyword>
<keyword evidence="2" id="KW-1133">Transmembrane helix</keyword>
<dbReference type="KEGG" id="cha:CHAB381_1529"/>
<feature type="transmembrane region" description="Helical" evidence="2">
    <location>
        <begin position="72"/>
        <end position="93"/>
    </location>
</feature>
<evidence type="ECO:0000313" key="4">
    <source>
        <dbReference type="Proteomes" id="UP000002407"/>
    </source>
</evidence>
<reference evidence="4" key="1">
    <citation type="submission" date="2007-07" db="EMBL/GenBank/DDBJ databases">
        <title>Complete genome sequence of Campylobacter hominis ATCC BAA-381, a commensal isolated from the human gastrointestinal tract.</title>
        <authorList>
            <person name="Fouts D.E."/>
            <person name="Mongodin E.F."/>
            <person name="Puiu D."/>
            <person name="Sebastian Y."/>
            <person name="Miller W.G."/>
            <person name="Mandrell R.E."/>
            <person name="Nelson K.E."/>
        </authorList>
    </citation>
    <scope>NUCLEOTIDE SEQUENCE [LARGE SCALE GENOMIC DNA]</scope>
    <source>
        <strain evidence="4">ATCC BAA-381 / LMG 19568 / NCTC 13146 / CH001A</strain>
    </source>
</reference>
<sequence>MNYGIETGIMTNIYKLEINYPIVSWIMFYLCALILLFIDFSMLDRKKRDILFLIFMICWLIWLTVYKSNGWLIYPCIVAYILIFGIIIYKYYIFKKDKIENSRINQKTKISNLSPTKPKKQQKPNKQKDVQKLNFKKYKLINKNRVKDKNNNEYKK</sequence>
<gene>
    <name evidence="3" type="ordered locus">CHAB381_1529</name>
</gene>
<protein>
    <submittedName>
        <fullName evidence="3">Uncharacterized protein</fullName>
    </submittedName>
</protein>
<keyword evidence="2" id="KW-0812">Transmembrane</keyword>
<feature type="transmembrane region" description="Helical" evidence="2">
    <location>
        <begin position="50"/>
        <end position="66"/>
    </location>
</feature>
<dbReference type="HOGENOM" id="CLU_130840_0_0_7"/>
<evidence type="ECO:0000313" key="3">
    <source>
        <dbReference type="EMBL" id="ABS51436.1"/>
    </source>
</evidence>